<sequence length="115" mass="12832">MGIEGIKAVSDYKAYTADAVLDVLHFVAPTMMKLEDAHFSRGIANNLDDPKYKNYKYWSNPRNKIDTSVNGGDEDPFLKDGVYSANRDETVPVLSAGFMCAKDWQGKNYFNPSGI</sequence>
<protein>
    <submittedName>
        <fullName evidence="1">Uncharacterized protein</fullName>
    </submittedName>
</protein>
<evidence type="ECO:0000313" key="1">
    <source>
        <dbReference type="EMBL" id="RYR28758.1"/>
    </source>
</evidence>
<dbReference type="EMBL" id="SDMP01000011">
    <property type="protein sequence ID" value="RYR28758.1"/>
    <property type="molecule type" value="Genomic_DNA"/>
</dbReference>
<dbReference type="AlphaFoldDB" id="A0A445AQP6"/>
<reference evidence="1 2" key="1">
    <citation type="submission" date="2019-01" db="EMBL/GenBank/DDBJ databases">
        <title>Sequencing of cultivated peanut Arachis hypogaea provides insights into genome evolution and oil improvement.</title>
        <authorList>
            <person name="Chen X."/>
        </authorList>
    </citation>
    <scope>NUCLEOTIDE SEQUENCE [LARGE SCALE GENOMIC DNA]</scope>
    <source>
        <strain evidence="2">cv. Fuhuasheng</strain>
        <tissue evidence="1">Leaves</tissue>
    </source>
</reference>
<comment type="caution">
    <text evidence="1">The sequence shown here is derived from an EMBL/GenBank/DDBJ whole genome shotgun (WGS) entry which is preliminary data.</text>
</comment>
<gene>
    <name evidence="1" type="ORF">Ahy_B01g052926</name>
</gene>
<organism evidence="1 2">
    <name type="scientific">Arachis hypogaea</name>
    <name type="common">Peanut</name>
    <dbReference type="NCBI Taxonomy" id="3818"/>
    <lineage>
        <taxon>Eukaryota</taxon>
        <taxon>Viridiplantae</taxon>
        <taxon>Streptophyta</taxon>
        <taxon>Embryophyta</taxon>
        <taxon>Tracheophyta</taxon>
        <taxon>Spermatophyta</taxon>
        <taxon>Magnoliopsida</taxon>
        <taxon>eudicotyledons</taxon>
        <taxon>Gunneridae</taxon>
        <taxon>Pentapetalae</taxon>
        <taxon>rosids</taxon>
        <taxon>fabids</taxon>
        <taxon>Fabales</taxon>
        <taxon>Fabaceae</taxon>
        <taxon>Papilionoideae</taxon>
        <taxon>50 kb inversion clade</taxon>
        <taxon>dalbergioids sensu lato</taxon>
        <taxon>Dalbergieae</taxon>
        <taxon>Pterocarpus clade</taxon>
        <taxon>Arachis</taxon>
    </lineage>
</organism>
<dbReference type="Proteomes" id="UP000289738">
    <property type="component" value="Chromosome B01"/>
</dbReference>
<proteinExistence type="predicted"/>
<evidence type="ECO:0000313" key="2">
    <source>
        <dbReference type="Proteomes" id="UP000289738"/>
    </source>
</evidence>
<accession>A0A445AQP6</accession>
<name>A0A445AQP6_ARAHY</name>
<dbReference type="STRING" id="3818.A0A445AQP6"/>
<keyword evidence="2" id="KW-1185">Reference proteome</keyword>